<evidence type="ECO:0000313" key="2">
    <source>
        <dbReference type="Proteomes" id="UP000273811"/>
    </source>
</evidence>
<organism evidence="1 2">
    <name type="scientific">Siminovitchia fortis</name>
    <dbReference type="NCBI Taxonomy" id="254758"/>
    <lineage>
        <taxon>Bacteria</taxon>
        <taxon>Bacillati</taxon>
        <taxon>Bacillota</taxon>
        <taxon>Bacilli</taxon>
        <taxon>Bacillales</taxon>
        <taxon>Bacillaceae</taxon>
        <taxon>Siminovitchia</taxon>
    </lineage>
</organism>
<gene>
    <name evidence="1" type="ORF">D4N35_007955</name>
</gene>
<name>A0A443IUV5_9BACI</name>
<dbReference type="AlphaFoldDB" id="A0A443IUV5"/>
<dbReference type="Proteomes" id="UP000273811">
    <property type="component" value="Unassembled WGS sequence"/>
</dbReference>
<protein>
    <recommendedName>
        <fullName evidence="3">Transposase</fullName>
    </recommendedName>
</protein>
<keyword evidence="2" id="KW-1185">Reference proteome</keyword>
<dbReference type="OrthoDB" id="2974253at2"/>
<reference evidence="1" key="1">
    <citation type="submission" date="2018-12" db="EMBL/GenBank/DDBJ databases">
        <authorList>
            <person name="Sun L."/>
            <person name="Chen Z."/>
        </authorList>
    </citation>
    <scope>NUCLEOTIDE SEQUENCE [LARGE SCALE GENOMIC DNA]</scope>
    <source>
        <strain evidence="1">DSM 16012</strain>
    </source>
</reference>
<comment type="caution">
    <text evidence="1">The sequence shown here is derived from an EMBL/GenBank/DDBJ whole genome shotgun (WGS) entry which is preliminary data.</text>
</comment>
<dbReference type="EMBL" id="QYTU02000014">
    <property type="protein sequence ID" value="RWR11863.1"/>
    <property type="molecule type" value="Genomic_DNA"/>
</dbReference>
<evidence type="ECO:0000313" key="1">
    <source>
        <dbReference type="EMBL" id="RWR11863.1"/>
    </source>
</evidence>
<proteinExistence type="predicted"/>
<accession>A0A443IUV5</accession>
<sequence length="72" mass="8406">MEKSEKQPFENEIMELPISYEEKGKAIGREEGRMEGKKEIALQMLQKGLSIDLIVEITQLDKEEIEKLRDKL</sequence>
<evidence type="ECO:0008006" key="3">
    <source>
        <dbReference type="Google" id="ProtNLM"/>
    </source>
</evidence>
<dbReference type="RefSeq" id="WP_120072244.1">
    <property type="nucleotide sequence ID" value="NZ_CP126113.1"/>
</dbReference>